<dbReference type="OrthoDB" id="204058at2759"/>
<accession>A0A812WJ43</accession>
<name>A0A812WJ43_SYMPI</name>
<evidence type="ECO:0000313" key="4">
    <source>
        <dbReference type="EMBL" id="CAE7674136.1"/>
    </source>
</evidence>
<dbReference type="EMBL" id="CAJNIZ010043971">
    <property type="protein sequence ID" value="CAE7674136.1"/>
    <property type="molecule type" value="Genomic_DNA"/>
</dbReference>
<comment type="caution">
    <text evidence="4">The sequence shown here is derived from an EMBL/GenBank/DDBJ whole genome shotgun (WGS) entry which is preliminary data.</text>
</comment>
<proteinExistence type="predicted"/>
<dbReference type="AlphaFoldDB" id="A0A812WJ43"/>
<reference evidence="4" key="1">
    <citation type="submission" date="2021-02" db="EMBL/GenBank/DDBJ databases">
        <authorList>
            <person name="Dougan E. K."/>
            <person name="Rhodes N."/>
            <person name="Thang M."/>
            <person name="Chan C."/>
        </authorList>
    </citation>
    <scope>NUCLEOTIDE SEQUENCE</scope>
</reference>
<keyword evidence="2" id="KW-0418">Kinase</keyword>
<keyword evidence="5" id="KW-1185">Reference proteome</keyword>
<dbReference type="Pfam" id="PF00294">
    <property type="entry name" value="PfkB"/>
    <property type="match status" value="1"/>
</dbReference>
<dbReference type="SUPFAM" id="SSF53613">
    <property type="entry name" value="Ribokinase-like"/>
    <property type="match status" value="1"/>
</dbReference>
<evidence type="ECO:0000256" key="1">
    <source>
        <dbReference type="ARBA" id="ARBA00022679"/>
    </source>
</evidence>
<dbReference type="Proteomes" id="UP000649617">
    <property type="component" value="Unassembled WGS sequence"/>
</dbReference>
<feature type="domain" description="Carbohydrate kinase PfkB" evidence="3">
    <location>
        <begin position="11"/>
        <end position="282"/>
    </location>
</feature>
<dbReference type="PANTHER" id="PTHR10584:SF166">
    <property type="entry name" value="RIBOKINASE"/>
    <property type="match status" value="1"/>
</dbReference>
<dbReference type="InterPro" id="IPR029056">
    <property type="entry name" value="Ribokinase-like"/>
</dbReference>
<gene>
    <name evidence="4" type="primary">kdgK</name>
    <name evidence="4" type="ORF">SPIL2461_LOCUS18652</name>
</gene>
<evidence type="ECO:0000256" key="2">
    <source>
        <dbReference type="ARBA" id="ARBA00022777"/>
    </source>
</evidence>
<sequence>RLPPLDGDADASSIDAKIGGSALNTAVHLASILGARSAVAFYACVGQDVFGKMLEAHIQSASIKSHVVACPALCTGSCLVLSGPPGRAFVTASGAAAELGIGELQPLVEAVREAKGPVHVHFGGIYSYSATLRRDLPEFIDFLRTQMPGYRLTVSVDIQGHEAGQVAGVNELLPHIDLFKGNAAEAEAVCGLKTPEALEKLSQGRRAVVITRGASGADFLDAQGQGLAPAHCVEVKDATGAGDAFAAALLASWVCGTPLAEAVAKGCAAGALNCGRLGGCESPVTVEEIDELMASEGRT</sequence>
<dbReference type="Gene3D" id="3.40.1190.20">
    <property type="match status" value="1"/>
</dbReference>
<feature type="non-terminal residue" evidence="4">
    <location>
        <position position="1"/>
    </location>
</feature>
<protein>
    <submittedName>
        <fullName evidence="4">KdgK protein</fullName>
    </submittedName>
</protein>
<feature type="non-terminal residue" evidence="4">
    <location>
        <position position="299"/>
    </location>
</feature>
<organism evidence="4 5">
    <name type="scientific">Symbiodinium pilosum</name>
    <name type="common">Dinoflagellate</name>
    <dbReference type="NCBI Taxonomy" id="2952"/>
    <lineage>
        <taxon>Eukaryota</taxon>
        <taxon>Sar</taxon>
        <taxon>Alveolata</taxon>
        <taxon>Dinophyceae</taxon>
        <taxon>Suessiales</taxon>
        <taxon>Symbiodiniaceae</taxon>
        <taxon>Symbiodinium</taxon>
    </lineage>
</organism>
<evidence type="ECO:0000259" key="3">
    <source>
        <dbReference type="Pfam" id="PF00294"/>
    </source>
</evidence>
<keyword evidence="1" id="KW-0808">Transferase</keyword>
<dbReference type="GO" id="GO:0016301">
    <property type="term" value="F:kinase activity"/>
    <property type="evidence" value="ECO:0007669"/>
    <property type="project" value="UniProtKB-KW"/>
</dbReference>
<evidence type="ECO:0000313" key="5">
    <source>
        <dbReference type="Proteomes" id="UP000649617"/>
    </source>
</evidence>
<dbReference type="InterPro" id="IPR011611">
    <property type="entry name" value="PfkB_dom"/>
</dbReference>
<dbReference type="PANTHER" id="PTHR10584">
    <property type="entry name" value="SUGAR KINASE"/>
    <property type="match status" value="1"/>
</dbReference>